<dbReference type="Proteomes" id="UP000275078">
    <property type="component" value="Unassembled WGS sequence"/>
</dbReference>
<accession>A0A3N4I9S4</accession>
<evidence type="ECO:0000256" key="1">
    <source>
        <dbReference type="SAM" id="MobiDB-lite"/>
    </source>
</evidence>
<gene>
    <name evidence="2" type="ORF">BJ508DRAFT_326789</name>
</gene>
<feature type="region of interest" description="Disordered" evidence="1">
    <location>
        <begin position="67"/>
        <end position="103"/>
    </location>
</feature>
<reference evidence="2 3" key="1">
    <citation type="journal article" date="2018" name="Nat. Ecol. Evol.">
        <title>Pezizomycetes genomes reveal the molecular basis of ectomycorrhizal truffle lifestyle.</title>
        <authorList>
            <person name="Murat C."/>
            <person name="Payen T."/>
            <person name="Noel B."/>
            <person name="Kuo A."/>
            <person name="Morin E."/>
            <person name="Chen J."/>
            <person name="Kohler A."/>
            <person name="Krizsan K."/>
            <person name="Balestrini R."/>
            <person name="Da Silva C."/>
            <person name="Montanini B."/>
            <person name="Hainaut M."/>
            <person name="Levati E."/>
            <person name="Barry K.W."/>
            <person name="Belfiori B."/>
            <person name="Cichocki N."/>
            <person name="Clum A."/>
            <person name="Dockter R.B."/>
            <person name="Fauchery L."/>
            <person name="Guy J."/>
            <person name="Iotti M."/>
            <person name="Le Tacon F."/>
            <person name="Lindquist E.A."/>
            <person name="Lipzen A."/>
            <person name="Malagnac F."/>
            <person name="Mello A."/>
            <person name="Molinier V."/>
            <person name="Miyauchi S."/>
            <person name="Poulain J."/>
            <person name="Riccioni C."/>
            <person name="Rubini A."/>
            <person name="Sitrit Y."/>
            <person name="Splivallo R."/>
            <person name="Traeger S."/>
            <person name="Wang M."/>
            <person name="Zifcakova L."/>
            <person name="Wipf D."/>
            <person name="Zambonelli A."/>
            <person name="Paolocci F."/>
            <person name="Nowrousian M."/>
            <person name="Ottonello S."/>
            <person name="Baldrian P."/>
            <person name="Spatafora J.W."/>
            <person name="Henrissat B."/>
            <person name="Nagy L.G."/>
            <person name="Aury J.M."/>
            <person name="Wincker P."/>
            <person name="Grigoriev I.V."/>
            <person name="Bonfante P."/>
            <person name="Martin F.M."/>
        </authorList>
    </citation>
    <scope>NUCLEOTIDE SEQUENCE [LARGE SCALE GENOMIC DNA]</scope>
    <source>
        <strain evidence="2 3">RN42</strain>
    </source>
</reference>
<sequence length="103" mass="11213">MALNEPVITQIPEGFDLAALQARAMAAWSMLGATVAPVVEQAHIQDGVEAEPAEAIAPTIFPPVDVSRPTTRVRHAPKSIREPGRLRAWHHHQDESQELAHDG</sequence>
<dbReference type="EMBL" id="ML119683">
    <property type="protein sequence ID" value="RPA80941.1"/>
    <property type="molecule type" value="Genomic_DNA"/>
</dbReference>
<evidence type="ECO:0000313" key="2">
    <source>
        <dbReference type="EMBL" id="RPA80941.1"/>
    </source>
</evidence>
<feature type="compositionally biased region" description="Basic and acidic residues" evidence="1">
    <location>
        <begin position="79"/>
        <end position="103"/>
    </location>
</feature>
<proteinExistence type="predicted"/>
<protein>
    <submittedName>
        <fullName evidence="2">Uncharacterized protein</fullName>
    </submittedName>
</protein>
<evidence type="ECO:0000313" key="3">
    <source>
        <dbReference type="Proteomes" id="UP000275078"/>
    </source>
</evidence>
<dbReference type="AlphaFoldDB" id="A0A3N4I9S4"/>
<name>A0A3N4I9S4_ASCIM</name>
<keyword evidence="3" id="KW-1185">Reference proteome</keyword>
<organism evidence="2 3">
    <name type="scientific">Ascobolus immersus RN42</name>
    <dbReference type="NCBI Taxonomy" id="1160509"/>
    <lineage>
        <taxon>Eukaryota</taxon>
        <taxon>Fungi</taxon>
        <taxon>Dikarya</taxon>
        <taxon>Ascomycota</taxon>
        <taxon>Pezizomycotina</taxon>
        <taxon>Pezizomycetes</taxon>
        <taxon>Pezizales</taxon>
        <taxon>Ascobolaceae</taxon>
        <taxon>Ascobolus</taxon>
    </lineage>
</organism>